<keyword evidence="3" id="KW-1185">Reference proteome</keyword>
<gene>
    <name evidence="2" type="ORF">Pan54_32410</name>
</gene>
<sequence>MTMMGALFPFLNNFYELWGYFDPAKMMLIGPLSGMILGLLLENYLFKIKQPEDPQIENFDDSTPPLPLANE</sequence>
<keyword evidence="1" id="KW-0812">Transmembrane</keyword>
<feature type="transmembrane region" description="Helical" evidence="1">
    <location>
        <begin position="20"/>
        <end position="41"/>
    </location>
</feature>
<proteinExistence type="predicted"/>
<evidence type="ECO:0000313" key="3">
    <source>
        <dbReference type="Proteomes" id="UP000316095"/>
    </source>
</evidence>
<dbReference type="RefSeq" id="WP_146504346.1">
    <property type="nucleotide sequence ID" value="NZ_SJPG01000001.1"/>
</dbReference>
<keyword evidence="1" id="KW-0472">Membrane</keyword>
<evidence type="ECO:0000313" key="2">
    <source>
        <dbReference type="EMBL" id="TWT62499.1"/>
    </source>
</evidence>
<protein>
    <submittedName>
        <fullName evidence="2">Uncharacterized protein</fullName>
    </submittedName>
</protein>
<dbReference type="AlphaFoldDB" id="A0A5C5XIH2"/>
<name>A0A5C5XIH2_9PLAN</name>
<organism evidence="2 3">
    <name type="scientific">Rubinisphaera italica</name>
    <dbReference type="NCBI Taxonomy" id="2527969"/>
    <lineage>
        <taxon>Bacteria</taxon>
        <taxon>Pseudomonadati</taxon>
        <taxon>Planctomycetota</taxon>
        <taxon>Planctomycetia</taxon>
        <taxon>Planctomycetales</taxon>
        <taxon>Planctomycetaceae</taxon>
        <taxon>Rubinisphaera</taxon>
    </lineage>
</organism>
<dbReference type="Proteomes" id="UP000316095">
    <property type="component" value="Unassembled WGS sequence"/>
</dbReference>
<reference evidence="2 3" key="1">
    <citation type="submission" date="2019-02" db="EMBL/GenBank/DDBJ databases">
        <title>Deep-cultivation of Planctomycetes and their phenomic and genomic characterization uncovers novel biology.</title>
        <authorList>
            <person name="Wiegand S."/>
            <person name="Jogler M."/>
            <person name="Boedeker C."/>
            <person name="Pinto D."/>
            <person name="Vollmers J."/>
            <person name="Rivas-Marin E."/>
            <person name="Kohn T."/>
            <person name="Peeters S.H."/>
            <person name="Heuer A."/>
            <person name="Rast P."/>
            <person name="Oberbeckmann S."/>
            <person name="Bunk B."/>
            <person name="Jeske O."/>
            <person name="Meyerdierks A."/>
            <person name="Storesund J.E."/>
            <person name="Kallscheuer N."/>
            <person name="Luecker S."/>
            <person name="Lage O.M."/>
            <person name="Pohl T."/>
            <person name="Merkel B.J."/>
            <person name="Hornburger P."/>
            <person name="Mueller R.-W."/>
            <person name="Bruemmer F."/>
            <person name="Labrenz M."/>
            <person name="Spormann A.M."/>
            <person name="Op Den Camp H."/>
            <person name="Overmann J."/>
            <person name="Amann R."/>
            <person name="Jetten M.S.M."/>
            <person name="Mascher T."/>
            <person name="Medema M.H."/>
            <person name="Devos D.P."/>
            <person name="Kaster A.-K."/>
            <person name="Ovreas L."/>
            <person name="Rohde M."/>
            <person name="Galperin M.Y."/>
            <person name="Jogler C."/>
        </authorList>
    </citation>
    <scope>NUCLEOTIDE SEQUENCE [LARGE SCALE GENOMIC DNA]</scope>
    <source>
        <strain evidence="2 3">Pan54</strain>
    </source>
</reference>
<accession>A0A5C5XIH2</accession>
<evidence type="ECO:0000256" key="1">
    <source>
        <dbReference type="SAM" id="Phobius"/>
    </source>
</evidence>
<dbReference type="EMBL" id="SJPG01000001">
    <property type="protein sequence ID" value="TWT62499.1"/>
    <property type="molecule type" value="Genomic_DNA"/>
</dbReference>
<comment type="caution">
    <text evidence="2">The sequence shown here is derived from an EMBL/GenBank/DDBJ whole genome shotgun (WGS) entry which is preliminary data.</text>
</comment>
<keyword evidence="1" id="KW-1133">Transmembrane helix</keyword>